<gene>
    <name evidence="23" type="primary">DBP9_1</name>
    <name evidence="23" type="ORF">GRS66_003591</name>
</gene>
<dbReference type="FunFam" id="3.40.50.300:FF:001046">
    <property type="entry name" value="Probable ATP-dependent RNA helicase ddx56"/>
    <property type="match status" value="1"/>
</dbReference>
<keyword evidence="24" id="KW-1185">Reference proteome</keyword>
<evidence type="ECO:0000256" key="17">
    <source>
        <dbReference type="ARBA" id="ARBA00081196"/>
    </source>
</evidence>
<dbReference type="SUPFAM" id="SSF52540">
    <property type="entry name" value="P-loop containing nucleoside triphosphate hydrolases"/>
    <property type="match status" value="2"/>
</dbReference>
<dbReference type="Pfam" id="PF00270">
    <property type="entry name" value="DEAD"/>
    <property type="match status" value="1"/>
</dbReference>
<feature type="domain" description="DEAD-box RNA helicase Q" evidence="22">
    <location>
        <begin position="17"/>
        <end position="45"/>
    </location>
</feature>
<dbReference type="InterPro" id="IPR011545">
    <property type="entry name" value="DEAD/DEAH_box_helicase_dom"/>
</dbReference>
<evidence type="ECO:0000313" key="23">
    <source>
        <dbReference type="EMBL" id="QID81225.1"/>
    </source>
</evidence>
<feature type="compositionally biased region" description="Basic residues" evidence="19">
    <location>
        <begin position="567"/>
        <end position="584"/>
    </location>
</feature>
<evidence type="ECO:0000256" key="10">
    <source>
        <dbReference type="ARBA" id="ARBA00022884"/>
    </source>
</evidence>
<evidence type="ECO:0000256" key="13">
    <source>
        <dbReference type="ARBA" id="ARBA00039233"/>
    </source>
</evidence>
<dbReference type="PROSITE" id="PS51195">
    <property type="entry name" value="Q_MOTIF"/>
    <property type="match status" value="1"/>
</dbReference>
<keyword evidence="4" id="KW-0690">Ribosome biogenesis</keyword>
<dbReference type="PANTHER" id="PTHR47959:SF21">
    <property type="entry name" value="DEAD-BOX HELICASE 56"/>
    <property type="match status" value="1"/>
</dbReference>
<evidence type="ECO:0000259" key="22">
    <source>
        <dbReference type="PROSITE" id="PS51195"/>
    </source>
</evidence>
<dbReference type="InterPro" id="IPR014014">
    <property type="entry name" value="RNA_helicase_DEAD_Q_motif"/>
</dbReference>
<evidence type="ECO:0000256" key="12">
    <source>
        <dbReference type="ARBA" id="ARBA00038041"/>
    </source>
</evidence>
<evidence type="ECO:0000256" key="5">
    <source>
        <dbReference type="ARBA" id="ARBA00022552"/>
    </source>
</evidence>
<keyword evidence="10" id="KW-0694">RNA-binding</keyword>
<comment type="subcellular location">
    <subcellularLocation>
        <location evidence="2">Nucleus</location>
        <location evidence="2">Nucleolus</location>
    </subcellularLocation>
</comment>
<evidence type="ECO:0000256" key="7">
    <source>
        <dbReference type="ARBA" id="ARBA00022801"/>
    </source>
</evidence>
<proteinExistence type="inferred from homology"/>
<evidence type="ECO:0000256" key="4">
    <source>
        <dbReference type="ARBA" id="ARBA00022517"/>
    </source>
</evidence>
<feature type="domain" description="Helicase ATP-binding" evidence="20">
    <location>
        <begin position="49"/>
        <end position="233"/>
    </location>
</feature>
<feature type="compositionally biased region" description="Basic and acidic residues" evidence="19">
    <location>
        <begin position="345"/>
        <end position="366"/>
    </location>
</feature>
<dbReference type="GO" id="GO:0005730">
    <property type="term" value="C:nucleolus"/>
    <property type="evidence" value="ECO:0007669"/>
    <property type="project" value="UniProtKB-SubCell"/>
</dbReference>
<dbReference type="EMBL" id="CP048993">
    <property type="protein sequence ID" value="QID81225.1"/>
    <property type="molecule type" value="Genomic_DNA"/>
</dbReference>
<keyword evidence="6" id="KW-0547">Nucleotide-binding</keyword>
<evidence type="ECO:0000256" key="14">
    <source>
        <dbReference type="ARBA" id="ARBA00039616"/>
    </source>
</evidence>
<feature type="short sequence motif" description="Q motif" evidence="18">
    <location>
        <begin position="17"/>
        <end position="45"/>
    </location>
</feature>
<evidence type="ECO:0000256" key="9">
    <source>
        <dbReference type="ARBA" id="ARBA00022840"/>
    </source>
</evidence>
<comment type="catalytic activity">
    <reaction evidence="15">
        <text>ATP + H2O = ADP + phosphate + H(+)</text>
        <dbReference type="Rhea" id="RHEA:13065"/>
        <dbReference type="ChEBI" id="CHEBI:15377"/>
        <dbReference type="ChEBI" id="CHEBI:15378"/>
        <dbReference type="ChEBI" id="CHEBI:30616"/>
        <dbReference type="ChEBI" id="CHEBI:43474"/>
        <dbReference type="ChEBI" id="CHEBI:456216"/>
        <dbReference type="EC" id="3.6.4.13"/>
    </reaction>
</comment>
<dbReference type="CDD" id="cd17961">
    <property type="entry name" value="DEADc_DDX56"/>
    <property type="match status" value="1"/>
</dbReference>
<feature type="region of interest" description="Disordered" evidence="19">
    <location>
        <begin position="558"/>
        <end position="594"/>
    </location>
</feature>
<keyword evidence="9" id="KW-0067">ATP-binding</keyword>
<dbReference type="FunFam" id="3.40.50.300:FF:000939">
    <property type="entry name" value="Probable ATP-dependent RNA helicase DDX56"/>
    <property type="match status" value="1"/>
</dbReference>
<dbReference type="GO" id="GO:0003724">
    <property type="term" value="F:RNA helicase activity"/>
    <property type="evidence" value="ECO:0007669"/>
    <property type="project" value="UniProtKB-EC"/>
</dbReference>
<comment type="subunit">
    <text evidence="16">Interacts with DBP6.</text>
</comment>
<dbReference type="EC" id="3.6.4.13" evidence="3"/>
<feature type="domain" description="Helicase C-terminal" evidence="21">
    <location>
        <begin position="246"/>
        <end position="476"/>
    </location>
</feature>
<evidence type="ECO:0000256" key="11">
    <source>
        <dbReference type="ARBA" id="ARBA00023242"/>
    </source>
</evidence>
<evidence type="ECO:0000256" key="8">
    <source>
        <dbReference type="ARBA" id="ARBA00022806"/>
    </source>
</evidence>
<dbReference type="AlphaFoldDB" id="A0A6C1DWH1"/>
<dbReference type="Proteomes" id="UP000501346">
    <property type="component" value="Chromosome ScXII"/>
</dbReference>
<dbReference type="Pfam" id="PF00271">
    <property type="entry name" value="Helicase_C"/>
    <property type="match status" value="2"/>
</dbReference>
<dbReference type="SMART" id="SM00487">
    <property type="entry name" value="DEXDc"/>
    <property type="match status" value="1"/>
</dbReference>
<evidence type="ECO:0000313" key="24">
    <source>
        <dbReference type="Proteomes" id="UP000501346"/>
    </source>
</evidence>
<dbReference type="SMART" id="SM00490">
    <property type="entry name" value="HELICc"/>
    <property type="match status" value="1"/>
</dbReference>
<keyword evidence="7" id="KW-0378">Hydrolase</keyword>
<comment type="function">
    <text evidence="1">ATP-binding RNA helicase involved in the biogenesis of 60S ribosomal subunits and is required for the normal formation of 25S and 5.8S rRNAs.</text>
</comment>
<dbReference type="SMR" id="A0A6C1DWH1"/>
<feature type="region of interest" description="Disordered" evidence="19">
    <location>
        <begin position="339"/>
        <end position="377"/>
    </location>
</feature>
<feature type="compositionally biased region" description="Basic and acidic residues" evidence="19">
    <location>
        <begin position="585"/>
        <end position="594"/>
    </location>
</feature>
<dbReference type="GO" id="GO:0003723">
    <property type="term" value="F:RNA binding"/>
    <property type="evidence" value="ECO:0007669"/>
    <property type="project" value="UniProtKB-KW"/>
</dbReference>
<sequence>MSYEKKSVEGAYIDDSTTFEAFHLDSRLLQAIKNIGFQYPTLIQSHAIPLALQQKRDIIAKAATGSGKTLAYLIPVIETILEYKKTIDNGEENGTLGIILVPTRELAQQVYNVLEKLVLYCSKDIRTLNISSDMSDSVLSTLLMDQPEIIVGTPGKLLDLLQTKINSISLNELKFLVVDEVDLVLTFGYQDDLNKIGEYLPLKKNLQTFLMSATLNDDIQALKQKFCRSPAILKFNDEEINKNQNKLLQYYVKVSEFDKFLLCYVIFKLNLIKGKTLIFVNNIDRGYRLKLVMEQFGIKSCILNSELPVNSRQHIVDQFNKNVYQLLIATDDTEYIKEEDDEIEEGHNTENQEEKSLEGEPENDKKPSKKKKVQVKKDKEYGVSRGVDFKNVACVLNFDLPTTAKSYVHRVGRTARGGKTGTAISFVVPLKEFGKHKPSMLQTAKKDERILSRIIKQQSKLGLELQPYKFDQKQVEAFRYRMEDGFRAVTQVAIREARVKELKQELLASEKLKRHFEENPKELQSLRHDKELHPARVQQHLKRVPDYLLPESARGNGTKVKFVPFHNAKKRHSHKKGRVSKPKNGKVDPLKNFK</sequence>
<name>A0A6C1DWH1_SACPS</name>
<dbReference type="PANTHER" id="PTHR47959">
    <property type="entry name" value="ATP-DEPENDENT RNA HELICASE RHLE-RELATED"/>
    <property type="match status" value="1"/>
</dbReference>
<comment type="similarity">
    <text evidence="12">Belongs to the DEAD box helicase family. DDX56/DBP9 subfamily.</text>
</comment>
<dbReference type="GO" id="GO:0005524">
    <property type="term" value="F:ATP binding"/>
    <property type="evidence" value="ECO:0007669"/>
    <property type="project" value="UniProtKB-KW"/>
</dbReference>
<evidence type="ECO:0000256" key="2">
    <source>
        <dbReference type="ARBA" id="ARBA00004604"/>
    </source>
</evidence>
<evidence type="ECO:0000256" key="18">
    <source>
        <dbReference type="PROSITE-ProRule" id="PRU00552"/>
    </source>
</evidence>
<keyword evidence="11" id="KW-0539">Nucleus</keyword>
<keyword evidence="8 23" id="KW-0347">Helicase</keyword>
<evidence type="ECO:0000256" key="15">
    <source>
        <dbReference type="ARBA" id="ARBA00047984"/>
    </source>
</evidence>
<protein>
    <recommendedName>
        <fullName evidence="13">ATP-dependent RNA helicase DBP9</fullName>
        <ecNumber evidence="3">3.6.4.13</ecNumber>
    </recommendedName>
    <alternativeName>
        <fullName evidence="14">ATP-dependent RNA helicase dbp9</fullName>
    </alternativeName>
    <alternativeName>
        <fullName evidence="17">DEAD box protein 9</fullName>
    </alternativeName>
</protein>
<evidence type="ECO:0000256" key="1">
    <source>
        <dbReference type="ARBA" id="ARBA00003706"/>
    </source>
</evidence>
<dbReference type="InterPro" id="IPR050079">
    <property type="entry name" value="DEAD_box_RNA_helicase"/>
</dbReference>
<dbReference type="InterPro" id="IPR027417">
    <property type="entry name" value="P-loop_NTPase"/>
</dbReference>
<dbReference type="PROSITE" id="PS51192">
    <property type="entry name" value="HELICASE_ATP_BIND_1"/>
    <property type="match status" value="1"/>
</dbReference>
<dbReference type="InterPro" id="IPR014001">
    <property type="entry name" value="Helicase_ATP-bd"/>
</dbReference>
<evidence type="ECO:0000256" key="19">
    <source>
        <dbReference type="SAM" id="MobiDB-lite"/>
    </source>
</evidence>
<dbReference type="GO" id="GO:0006364">
    <property type="term" value="P:rRNA processing"/>
    <property type="evidence" value="ECO:0007669"/>
    <property type="project" value="UniProtKB-KW"/>
</dbReference>
<evidence type="ECO:0000256" key="16">
    <source>
        <dbReference type="ARBA" id="ARBA00062435"/>
    </source>
</evidence>
<evidence type="ECO:0000259" key="20">
    <source>
        <dbReference type="PROSITE" id="PS51192"/>
    </source>
</evidence>
<dbReference type="GO" id="GO:0005829">
    <property type="term" value="C:cytosol"/>
    <property type="evidence" value="ECO:0007669"/>
    <property type="project" value="TreeGrafter"/>
</dbReference>
<evidence type="ECO:0000256" key="6">
    <source>
        <dbReference type="ARBA" id="ARBA00022741"/>
    </source>
</evidence>
<organism evidence="23 24">
    <name type="scientific">Saccharomyces pastorianus</name>
    <name type="common">Lager yeast</name>
    <name type="synonym">Saccharomyces cerevisiae x Saccharomyces eubayanus</name>
    <dbReference type="NCBI Taxonomy" id="27292"/>
    <lineage>
        <taxon>Eukaryota</taxon>
        <taxon>Fungi</taxon>
        <taxon>Dikarya</taxon>
        <taxon>Ascomycota</taxon>
        <taxon>Saccharomycotina</taxon>
        <taxon>Saccharomycetes</taxon>
        <taxon>Saccharomycetales</taxon>
        <taxon>Saccharomycetaceae</taxon>
        <taxon>Saccharomyces</taxon>
    </lineage>
</organism>
<keyword evidence="5" id="KW-0698">rRNA processing</keyword>
<dbReference type="OrthoDB" id="1191041at2759"/>
<evidence type="ECO:0000259" key="21">
    <source>
        <dbReference type="PROSITE" id="PS51194"/>
    </source>
</evidence>
<dbReference type="InterPro" id="IPR001650">
    <property type="entry name" value="Helicase_C-like"/>
</dbReference>
<dbReference type="CDD" id="cd18787">
    <property type="entry name" value="SF2_C_DEAD"/>
    <property type="match status" value="1"/>
</dbReference>
<evidence type="ECO:0000256" key="3">
    <source>
        <dbReference type="ARBA" id="ARBA00012552"/>
    </source>
</evidence>
<dbReference type="Gene3D" id="3.40.50.300">
    <property type="entry name" value="P-loop containing nucleotide triphosphate hydrolases"/>
    <property type="match status" value="2"/>
</dbReference>
<reference evidence="23 24" key="1">
    <citation type="journal article" date="2019" name="BMC Genomics">
        <title>Chromosome level assembly and comparative genome analysis confirm lager-brewing yeasts originated from a single hybridization.</title>
        <authorList>
            <person name="Salazar A.N."/>
            <person name="Gorter de Vries A.R."/>
            <person name="van den Broek M."/>
            <person name="Brouwers N."/>
            <person name="de la Torre Cortes P."/>
            <person name="Kuijpers N.G.A."/>
            <person name="Daran J.G."/>
            <person name="Abeel T."/>
        </authorList>
    </citation>
    <scope>NUCLEOTIDE SEQUENCE [LARGE SCALE GENOMIC DNA]</scope>
    <source>
        <strain evidence="23 24">CBS 1483</strain>
    </source>
</reference>
<dbReference type="GO" id="GO:0016787">
    <property type="term" value="F:hydrolase activity"/>
    <property type="evidence" value="ECO:0007669"/>
    <property type="project" value="UniProtKB-KW"/>
</dbReference>
<dbReference type="PROSITE" id="PS51194">
    <property type="entry name" value="HELICASE_CTER"/>
    <property type="match status" value="1"/>
</dbReference>
<accession>A0A6C1DWH1</accession>